<dbReference type="InterPro" id="IPR001405">
    <property type="entry name" value="UPF0758"/>
</dbReference>
<protein>
    <recommendedName>
        <fullName evidence="6">MPN domain-containing protein</fullName>
    </recommendedName>
</protein>
<dbReference type="SUPFAM" id="SSF47781">
    <property type="entry name" value="RuvA domain 2-like"/>
    <property type="match status" value="1"/>
</dbReference>
<comment type="caution">
    <text evidence="7">The sequence shown here is derived from an EMBL/GenBank/DDBJ whole genome shotgun (WGS) entry which is preliminary data.</text>
</comment>
<proteinExistence type="predicted"/>
<keyword evidence="5" id="KW-0482">Metalloprotease</keyword>
<keyword evidence="1" id="KW-0645">Protease</keyword>
<accession>A0A645H8J1</accession>
<keyword evidence="2" id="KW-0479">Metal-binding</keyword>
<dbReference type="GO" id="GO:0008237">
    <property type="term" value="F:metallopeptidase activity"/>
    <property type="evidence" value="ECO:0007669"/>
    <property type="project" value="UniProtKB-KW"/>
</dbReference>
<dbReference type="PROSITE" id="PS50249">
    <property type="entry name" value="MPN"/>
    <property type="match status" value="1"/>
</dbReference>
<keyword evidence="3" id="KW-0378">Hydrolase</keyword>
<evidence type="ECO:0000256" key="1">
    <source>
        <dbReference type="ARBA" id="ARBA00022670"/>
    </source>
</evidence>
<dbReference type="AlphaFoldDB" id="A0A645H8J1"/>
<dbReference type="InterPro" id="IPR037518">
    <property type="entry name" value="MPN"/>
</dbReference>
<evidence type="ECO:0000256" key="4">
    <source>
        <dbReference type="ARBA" id="ARBA00022833"/>
    </source>
</evidence>
<dbReference type="InterPro" id="IPR025657">
    <property type="entry name" value="RadC_JAB"/>
</dbReference>
<dbReference type="InterPro" id="IPR010994">
    <property type="entry name" value="RuvA_2-like"/>
</dbReference>
<name>A0A645H8J1_9ZZZZ</name>
<evidence type="ECO:0000256" key="3">
    <source>
        <dbReference type="ARBA" id="ARBA00022801"/>
    </source>
</evidence>
<evidence type="ECO:0000256" key="5">
    <source>
        <dbReference type="ARBA" id="ARBA00023049"/>
    </source>
</evidence>
<feature type="domain" description="MPN" evidence="6">
    <location>
        <begin position="56"/>
        <end position="181"/>
    </location>
</feature>
<dbReference type="PANTHER" id="PTHR30471">
    <property type="entry name" value="DNA REPAIR PROTEIN RADC"/>
    <property type="match status" value="1"/>
</dbReference>
<dbReference type="GO" id="GO:0006508">
    <property type="term" value="P:proteolysis"/>
    <property type="evidence" value="ECO:0007669"/>
    <property type="project" value="UniProtKB-KW"/>
</dbReference>
<gene>
    <name evidence="7" type="ORF">SDC9_182176</name>
</gene>
<dbReference type="GO" id="GO:0046872">
    <property type="term" value="F:metal ion binding"/>
    <property type="evidence" value="ECO:0007669"/>
    <property type="project" value="UniProtKB-KW"/>
</dbReference>
<evidence type="ECO:0000256" key="2">
    <source>
        <dbReference type="ARBA" id="ARBA00022723"/>
    </source>
</evidence>
<dbReference type="EMBL" id="VSSQ01087844">
    <property type="protein sequence ID" value="MPN34682.1"/>
    <property type="molecule type" value="Genomic_DNA"/>
</dbReference>
<organism evidence="7">
    <name type="scientific">bioreactor metagenome</name>
    <dbReference type="NCBI Taxonomy" id="1076179"/>
    <lineage>
        <taxon>unclassified sequences</taxon>
        <taxon>metagenomes</taxon>
        <taxon>ecological metagenomes</taxon>
    </lineage>
</organism>
<keyword evidence="4" id="KW-0862">Zinc</keyword>
<reference evidence="7" key="1">
    <citation type="submission" date="2019-08" db="EMBL/GenBank/DDBJ databases">
        <authorList>
            <person name="Kucharzyk K."/>
            <person name="Murdoch R.W."/>
            <person name="Higgins S."/>
            <person name="Loffler F."/>
        </authorList>
    </citation>
    <scope>NUCLEOTIDE SEQUENCE</scope>
</reference>
<sequence>MSAELLHVLGGLKGISQASISEFYKIRGIGKAKVAVIAAAMELGRRLMIYETETEREGECEKWENKVISLCHLLSHEDREVIVSLFLDDKENIISRDRISYGGIEGAYLDVKYLFRRAVRLDAKGMVLVHNHPNGMLAPSREDILLTEFVERNLKVLDIKLIGHFIAAGGEKIRVPSRYTT</sequence>
<dbReference type="Pfam" id="PF04002">
    <property type="entry name" value="RadC"/>
    <property type="match status" value="1"/>
</dbReference>
<evidence type="ECO:0000313" key="7">
    <source>
        <dbReference type="EMBL" id="MPN34682.1"/>
    </source>
</evidence>
<evidence type="ECO:0000259" key="6">
    <source>
        <dbReference type="PROSITE" id="PS50249"/>
    </source>
</evidence>
<dbReference type="Gene3D" id="3.40.140.10">
    <property type="entry name" value="Cytidine Deaminase, domain 2"/>
    <property type="match status" value="1"/>
</dbReference>
<dbReference type="PANTHER" id="PTHR30471:SF3">
    <property type="entry name" value="UPF0758 PROTEIN YEES-RELATED"/>
    <property type="match status" value="1"/>
</dbReference>